<keyword evidence="6" id="KW-0297">G-protein coupled receptor</keyword>
<keyword evidence="3" id="KW-0589">Pheromone response</keyword>
<feature type="compositionally biased region" description="Low complexity" evidence="10">
    <location>
        <begin position="451"/>
        <end position="460"/>
    </location>
</feature>
<evidence type="ECO:0000256" key="3">
    <source>
        <dbReference type="ARBA" id="ARBA00022507"/>
    </source>
</evidence>
<dbReference type="PRINTS" id="PR00899">
    <property type="entry name" value="GPCRSTE3"/>
</dbReference>
<dbReference type="GO" id="GO:0005886">
    <property type="term" value="C:plasma membrane"/>
    <property type="evidence" value="ECO:0007669"/>
    <property type="project" value="TreeGrafter"/>
</dbReference>
<dbReference type="GO" id="GO:0000750">
    <property type="term" value="P:pheromone-dependent signal transduction involved in conjugation with cellular fusion"/>
    <property type="evidence" value="ECO:0007669"/>
    <property type="project" value="TreeGrafter"/>
</dbReference>
<evidence type="ECO:0000256" key="1">
    <source>
        <dbReference type="ARBA" id="ARBA00004141"/>
    </source>
</evidence>
<keyword evidence="13" id="KW-1185">Reference proteome</keyword>
<dbReference type="InterPro" id="IPR001499">
    <property type="entry name" value="GPCR_STE3"/>
</dbReference>
<feature type="transmembrane region" description="Helical" evidence="11">
    <location>
        <begin position="87"/>
        <end position="107"/>
    </location>
</feature>
<evidence type="ECO:0000256" key="10">
    <source>
        <dbReference type="SAM" id="MobiDB-lite"/>
    </source>
</evidence>
<dbReference type="EMBL" id="ML769391">
    <property type="protein sequence ID" value="KAE9408349.1"/>
    <property type="molecule type" value="Genomic_DNA"/>
</dbReference>
<keyword evidence="9" id="KW-0807">Transducer</keyword>
<comment type="subcellular location">
    <subcellularLocation>
        <location evidence="1">Membrane</location>
        <topology evidence="1">Multi-pass membrane protein</topology>
    </subcellularLocation>
</comment>
<feature type="compositionally biased region" description="Polar residues" evidence="10">
    <location>
        <begin position="506"/>
        <end position="519"/>
    </location>
</feature>
<evidence type="ECO:0000256" key="8">
    <source>
        <dbReference type="ARBA" id="ARBA00023170"/>
    </source>
</evidence>
<dbReference type="GO" id="GO:0004932">
    <property type="term" value="F:mating-type factor pheromone receptor activity"/>
    <property type="evidence" value="ECO:0007669"/>
    <property type="project" value="InterPro"/>
</dbReference>
<evidence type="ECO:0000256" key="7">
    <source>
        <dbReference type="ARBA" id="ARBA00023136"/>
    </source>
</evidence>
<dbReference type="PANTHER" id="PTHR28097">
    <property type="entry name" value="PHEROMONE A FACTOR RECEPTOR"/>
    <property type="match status" value="1"/>
</dbReference>
<keyword evidence="8" id="KW-0675">Receptor</keyword>
<accession>A0A6A4ICQ2</accession>
<dbReference type="Proteomes" id="UP000799118">
    <property type="component" value="Unassembled WGS sequence"/>
</dbReference>
<evidence type="ECO:0008006" key="14">
    <source>
        <dbReference type="Google" id="ProtNLM"/>
    </source>
</evidence>
<keyword evidence="7 11" id="KW-0472">Membrane</keyword>
<evidence type="ECO:0000256" key="4">
    <source>
        <dbReference type="ARBA" id="ARBA00022692"/>
    </source>
</evidence>
<dbReference type="PANTHER" id="PTHR28097:SF1">
    <property type="entry name" value="PHEROMONE A FACTOR RECEPTOR"/>
    <property type="match status" value="1"/>
</dbReference>
<feature type="region of interest" description="Disordered" evidence="10">
    <location>
        <begin position="356"/>
        <end position="376"/>
    </location>
</feature>
<protein>
    <recommendedName>
        <fullName evidence="14">STE3-domain-containing protein</fullName>
    </recommendedName>
</protein>
<feature type="compositionally biased region" description="Low complexity" evidence="10">
    <location>
        <begin position="361"/>
        <end position="376"/>
    </location>
</feature>
<feature type="compositionally biased region" description="Polar residues" evidence="10">
    <location>
        <begin position="416"/>
        <end position="426"/>
    </location>
</feature>
<keyword evidence="4 11" id="KW-0812">Transmembrane</keyword>
<evidence type="ECO:0000256" key="2">
    <source>
        <dbReference type="ARBA" id="ARBA00011085"/>
    </source>
</evidence>
<feature type="transmembrane region" description="Helical" evidence="11">
    <location>
        <begin position="20"/>
        <end position="39"/>
    </location>
</feature>
<evidence type="ECO:0000256" key="5">
    <source>
        <dbReference type="ARBA" id="ARBA00022989"/>
    </source>
</evidence>
<gene>
    <name evidence="12" type="ORF">BT96DRAFT_913947</name>
</gene>
<keyword evidence="5 11" id="KW-1133">Transmembrane helix</keyword>
<dbReference type="AlphaFoldDB" id="A0A6A4ICQ2"/>
<dbReference type="Pfam" id="PF02076">
    <property type="entry name" value="STE3"/>
    <property type="match status" value="1"/>
</dbReference>
<reference evidence="12" key="1">
    <citation type="journal article" date="2019" name="Environ. Microbiol.">
        <title>Fungal ecological strategies reflected in gene transcription - a case study of two litter decomposers.</title>
        <authorList>
            <person name="Barbi F."/>
            <person name="Kohler A."/>
            <person name="Barry K."/>
            <person name="Baskaran P."/>
            <person name="Daum C."/>
            <person name="Fauchery L."/>
            <person name="Ihrmark K."/>
            <person name="Kuo A."/>
            <person name="LaButti K."/>
            <person name="Lipzen A."/>
            <person name="Morin E."/>
            <person name="Grigoriev I.V."/>
            <person name="Henrissat B."/>
            <person name="Lindahl B."/>
            <person name="Martin F."/>
        </authorList>
    </citation>
    <scope>NUCLEOTIDE SEQUENCE</scope>
    <source>
        <strain evidence="12">JB14</strain>
    </source>
</reference>
<feature type="transmembrane region" description="Helical" evidence="11">
    <location>
        <begin position="141"/>
        <end position="165"/>
    </location>
</feature>
<evidence type="ECO:0000256" key="6">
    <source>
        <dbReference type="ARBA" id="ARBA00023040"/>
    </source>
</evidence>
<dbReference type="OrthoDB" id="2874149at2759"/>
<sequence length="564" mass="61927">MAWTGLAYSTSNFAPIWCDISAKFLVGASASISSVSLCINFRLWFIATDRVRILELGLGVPILEMVFHRRFDIYEGFGCRPASDNVLLTYLLILAPQLLLGIVSIIFSVMTSLPITACTNICLTHNGRPCFHHHTTLSVSFLWFLTLGGLATVCGIAYTVFVVYLNGTATSSPFTDTFTLWQSWDQMHVNITSVNTYAEEEWREFMTTELLLEANRWLFVGLGLIFFLFFGFTSEARRRYKLFFRWTLDREDDRGIVHYAVRDTESGIGSMTTLNSTSTEAIKALISDPRPIDVMVSTPLPEDRFTLHNPYPVHISDKNTQSPSVNLFPQSTEMKDDSVFTLPMFRMSELSMQLLPPPPLSSTSSSFSREPSPFSVPVVSNSGSVNSAYSQTTAWDSVYSSSPLIPAPSSPRIQPRASNANTNDQPTIAPGIGMQNAPSSPSLVTLRGRGRSNSGSSNSNYGKPSRARSLSRNRSASTTAPPTGPLPEIPSEVPSTPRNIGDLQLPSGNRQSSGTLMTPPTVSVPLAVDFAAPTSNILLQRGRTRSRSQSKERHLAAVEYGGAF</sequence>
<evidence type="ECO:0000256" key="11">
    <source>
        <dbReference type="SAM" id="Phobius"/>
    </source>
</evidence>
<feature type="region of interest" description="Disordered" evidence="10">
    <location>
        <begin position="406"/>
        <end position="519"/>
    </location>
</feature>
<evidence type="ECO:0000313" key="12">
    <source>
        <dbReference type="EMBL" id="KAE9408349.1"/>
    </source>
</evidence>
<organism evidence="12 13">
    <name type="scientific">Gymnopus androsaceus JB14</name>
    <dbReference type="NCBI Taxonomy" id="1447944"/>
    <lineage>
        <taxon>Eukaryota</taxon>
        <taxon>Fungi</taxon>
        <taxon>Dikarya</taxon>
        <taxon>Basidiomycota</taxon>
        <taxon>Agaricomycotina</taxon>
        <taxon>Agaricomycetes</taxon>
        <taxon>Agaricomycetidae</taxon>
        <taxon>Agaricales</taxon>
        <taxon>Marasmiineae</taxon>
        <taxon>Omphalotaceae</taxon>
        <taxon>Gymnopus</taxon>
    </lineage>
</organism>
<feature type="transmembrane region" description="Helical" evidence="11">
    <location>
        <begin position="214"/>
        <end position="232"/>
    </location>
</feature>
<name>A0A6A4ICQ2_9AGAR</name>
<evidence type="ECO:0000313" key="13">
    <source>
        <dbReference type="Proteomes" id="UP000799118"/>
    </source>
</evidence>
<proteinExistence type="inferred from homology"/>
<evidence type="ECO:0000256" key="9">
    <source>
        <dbReference type="ARBA" id="ARBA00023224"/>
    </source>
</evidence>
<comment type="similarity">
    <text evidence="2">Belongs to the G-protein coupled receptor 4 family.</text>
</comment>